<dbReference type="PANTHER" id="PTHR34580:SF1">
    <property type="entry name" value="PROTEIN PAFC"/>
    <property type="match status" value="1"/>
</dbReference>
<dbReference type="InterPro" id="IPR036390">
    <property type="entry name" value="WH_DNA-bd_sf"/>
</dbReference>
<dbReference type="InterPro" id="IPR051534">
    <property type="entry name" value="CBASS_pafABC_assoc_protein"/>
</dbReference>
<name>A0A6J4VEC2_9BACT</name>
<feature type="domain" description="WYL" evidence="2">
    <location>
        <begin position="140"/>
        <end position="224"/>
    </location>
</feature>
<evidence type="ECO:0000259" key="3">
    <source>
        <dbReference type="Pfam" id="PF25583"/>
    </source>
</evidence>
<dbReference type="SUPFAM" id="SSF46785">
    <property type="entry name" value="Winged helix' DNA-binding domain"/>
    <property type="match status" value="1"/>
</dbReference>
<dbReference type="Pfam" id="PF13280">
    <property type="entry name" value="WYL"/>
    <property type="match status" value="1"/>
</dbReference>
<dbReference type="AlphaFoldDB" id="A0A6J4VEC2"/>
<dbReference type="InterPro" id="IPR036388">
    <property type="entry name" value="WH-like_DNA-bd_sf"/>
</dbReference>
<evidence type="ECO:0000313" key="4">
    <source>
        <dbReference type="EMBL" id="CAA9574876.1"/>
    </source>
</evidence>
<reference evidence="4" key="1">
    <citation type="submission" date="2020-02" db="EMBL/GenBank/DDBJ databases">
        <authorList>
            <person name="Meier V. D."/>
        </authorList>
    </citation>
    <scope>NUCLEOTIDE SEQUENCE</scope>
    <source>
        <strain evidence="4">AVDCRST_MAG19</strain>
    </source>
</reference>
<dbReference type="PROSITE" id="PS52050">
    <property type="entry name" value="WYL"/>
    <property type="match status" value="1"/>
</dbReference>
<gene>
    <name evidence="4" type="ORF">AVDCRST_MAG19-3213</name>
</gene>
<dbReference type="InterPro" id="IPR013196">
    <property type="entry name" value="HTH_11"/>
</dbReference>
<evidence type="ECO:0000259" key="1">
    <source>
        <dbReference type="Pfam" id="PF08279"/>
    </source>
</evidence>
<sequence>MRSGRLLSLLLLLQTRSRMTAGELARELEVSVRTIYRDVDALGASGVPIYADRGPTGGYRLLDGYRTRLTGLTADEADALVLAGLPGPAAELGLGTLLAGAQLKFLAALPPELRSRAGRVRERFLLDAPGWFRDAEPPAHLAAVADAVWNLRRVRVRYRRWGEREVTRTLEPLGLVLKGGAWYLVAGVVDRAERPVLGQASDRATDRATGRLRTYHASRILELETLEGRFERPEGFDLADFWRVWSAEFETRLYRQEAVVRFSPEAFGLLPHLVNATVARVVRESAEPPDAEGWRRARFPIESVWHAETELLRLGAGAEVLAPPELRERLAQAAAGLAAIYRFG</sequence>
<dbReference type="EMBL" id="CADCWL010000174">
    <property type="protein sequence ID" value="CAA9574876.1"/>
    <property type="molecule type" value="Genomic_DNA"/>
</dbReference>
<dbReference type="Pfam" id="PF08279">
    <property type="entry name" value="HTH_11"/>
    <property type="match status" value="1"/>
</dbReference>
<accession>A0A6J4VEC2</accession>
<organism evidence="4">
    <name type="scientific">uncultured Thermomicrobiales bacterium</name>
    <dbReference type="NCBI Taxonomy" id="1645740"/>
    <lineage>
        <taxon>Bacteria</taxon>
        <taxon>Pseudomonadati</taxon>
        <taxon>Thermomicrobiota</taxon>
        <taxon>Thermomicrobia</taxon>
        <taxon>Thermomicrobiales</taxon>
        <taxon>environmental samples</taxon>
    </lineage>
</organism>
<protein>
    <submittedName>
        <fullName evidence="4">Transcriptional regulator, DeoR family</fullName>
    </submittedName>
</protein>
<proteinExistence type="predicted"/>
<dbReference type="Gene3D" id="1.10.10.10">
    <property type="entry name" value="Winged helix-like DNA-binding domain superfamily/Winged helix DNA-binding domain"/>
    <property type="match status" value="1"/>
</dbReference>
<feature type="domain" description="WCX" evidence="3">
    <location>
        <begin position="255"/>
        <end position="338"/>
    </location>
</feature>
<evidence type="ECO:0000259" key="2">
    <source>
        <dbReference type="Pfam" id="PF13280"/>
    </source>
</evidence>
<dbReference type="InterPro" id="IPR057727">
    <property type="entry name" value="WCX_dom"/>
</dbReference>
<dbReference type="PANTHER" id="PTHR34580">
    <property type="match status" value="1"/>
</dbReference>
<dbReference type="Pfam" id="PF25583">
    <property type="entry name" value="WCX"/>
    <property type="match status" value="1"/>
</dbReference>
<feature type="domain" description="Helix-turn-helix type 11" evidence="1">
    <location>
        <begin position="5"/>
        <end position="60"/>
    </location>
</feature>
<dbReference type="InterPro" id="IPR026881">
    <property type="entry name" value="WYL_dom"/>
</dbReference>